<dbReference type="RefSeq" id="XP_009224196.1">
    <property type="nucleotide sequence ID" value="XM_009225932.1"/>
</dbReference>
<feature type="compositionally biased region" description="Basic and acidic residues" evidence="1">
    <location>
        <begin position="298"/>
        <end position="323"/>
    </location>
</feature>
<dbReference type="Proteomes" id="UP000006039">
    <property type="component" value="Unassembled WGS sequence"/>
</dbReference>
<dbReference type="EnsemblFungi" id="EJT74252">
    <property type="protein sequence ID" value="EJT74252"/>
    <property type="gene ID" value="GGTG_08095"/>
</dbReference>
<dbReference type="OrthoDB" id="5237337at2759"/>
<feature type="compositionally biased region" description="Polar residues" evidence="1">
    <location>
        <begin position="410"/>
        <end position="429"/>
    </location>
</feature>
<dbReference type="AlphaFoldDB" id="J3P3K9"/>
<feature type="compositionally biased region" description="Basic and acidic residues" evidence="1">
    <location>
        <begin position="647"/>
        <end position="675"/>
    </location>
</feature>
<reference evidence="4" key="1">
    <citation type="submission" date="2010-07" db="EMBL/GenBank/DDBJ databases">
        <title>The genome sequence of Gaeumannomyces graminis var. tritici strain R3-111a-1.</title>
        <authorList>
            <consortium name="The Broad Institute Genome Sequencing Platform"/>
            <person name="Ma L.-J."/>
            <person name="Dead R."/>
            <person name="Young S."/>
            <person name="Zeng Q."/>
            <person name="Koehrsen M."/>
            <person name="Alvarado L."/>
            <person name="Berlin A."/>
            <person name="Chapman S.B."/>
            <person name="Chen Z."/>
            <person name="Freedman E."/>
            <person name="Gellesch M."/>
            <person name="Goldberg J."/>
            <person name="Griggs A."/>
            <person name="Gujja S."/>
            <person name="Heilman E.R."/>
            <person name="Heiman D."/>
            <person name="Hepburn T."/>
            <person name="Howarth C."/>
            <person name="Jen D."/>
            <person name="Larson L."/>
            <person name="Mehta T."/>
            <person name="Neiman D."/>
            <person name="Pearson M."/>
            <person name="Roberts A."/>
            <person name="Saif S."/>
            <person name="Shea T."/>
            <person name="Shenoy N."/>
            <person name="Sisk P."/>
            <person name="Stolte C."/>
            <person name="Sykes S."/>
            <person name="Walk T."/>
            <person name="White J."/>
            <person name="Yandava C."/>
            <person name="Haas B."/>
            <person name="Nusbaum C."/>
            <person name="Birren B."/>
        </authorList>
    </citation>
    <scope>NUCLEOTIDE SEQUENCE [LARGE SCALE GENOMIC DNA]</scope>
    <source>
        <strain evidence="4">R3-111a-1</strain>
    </source>
</reference>
<dbReference type="STRING" id="644352.J3P3K9"/>
<reference evidence="2" key="2">
    <citation type="submission" date="2010-07" db="EMBL/GenBank/DDBJ databases">
        <authorList>
            <consortium name="The Broad Institute Genome Sequencing Platform"/>
            <consortium name="Broad Institute Genome Sequencing Center for Infectious Disease"/>
            <person name="Ma L.-J."/>
            <person name="Dead R."/>
            <person name="Young S."/>
            <person name="Zeng Q."/>
            <person name="Koehrsen M."/>
            <person name="Alvarado L."/>
            <person name="Berlin A."/>
            <person name="Chapman S.B."/>
            <person name="Chen Z."/>
            <person name="Freedman E."/>
            <person name="Gellesch M."/>
            <person name="Goldberg J."/>
            <person name="Griggs A."/>
            <person name="Gujja S."/>
            <person name="Heilman E.R."/>
            <person name="Heiman D."/>
            <person name="Hepburn T."/>
            <person name="Howarth C."/>
            <person name="Jen D."/>
            <person name="Larson L."/>
            <person name="Mehta T."/>
            <person name="Neiman D."/>
            <person name="Pearson M."/>
            <person name="Roberts A."/>
            <person name="Saif S."/>
            <person name="Shea T."/>
            <person name="Shenoy N."/>
            <person name="Sisk P."/>
            <person name="Stolte C."/>
            <person name="Sykes S."/>
            <person name="Walk T."/>
            <person name="White J."/>
            <person name="Yandava C."/>
            <person name="Haas B."/>
            <person name="Nusbaum C."/>
            <person name="Birren B."/>
        </authorList>
    </citation>
    <scope>NUCLEOTIDE SEQUENCE</scope>
    <source>
        <strain evidence="2">R3-111a-1</strain>
    </source>
</reference>
<keyword evidence="4" id="KW-1185">Reference proteome</keyword>
<feature type="compositionally biased region" description="Basic and acidic residues" evidence="1">
    <location>
        <begin position="535"/>
        <end position="570"/>
    </location>
</feature>
<name>J3P3K9_GAET3</name>
<feature type="compositionally biased region" description="Basic and acidic residues" evidence="1">
    <location>
        <begin position="577"/>
        <end position="638"/>
    </location>
</feature>
<feature type="compositionally biased region" description="Low complexity" evidence="1">
    <location>
        <begin position="36"/>
        <end position="69"/>
    </location>
</feature>
<feature type="compositionally biased region" description="Pro residues" evidence="1">
    <location>
        <begin position="14"/>
        <end position="24"/>
    </location>
</feature>
<reference evidence="3" key="5">
    <citation type="submission" date="2018-04" db="UniProtKB">
        <authorList>
            <consortium name="EnsemblFungi"/>
        </authorList>
    </citation>
    <scope>IDENTIFICATION</scope>
    <source>
        <strain evidence="3">R3-111a-1</strain>
    </source>
</reference>
<dbReference type="EMBL" id="GL385398">
    <property type="protein sequence ID" value="EJT74252.1"/>
    <property type="molecule type" value="Genomic_DNA"/>
</dbReference>
<proteinExistence type="predicted"/>
<feature type="region of interest" description="Disordered" evidence="1">
    <location>
        <begin position="535"/>
        <end position="720"/>
    </location>
</feature>
<gene>
    <name evidence="3" type="primary">20348553</name>
    <name evidence="2" type="ORF">GGTG_08095</name>
</gene>
<feature type="region of interest" description="Disordered" evidence="1">
    <location>
        <begin position="476"/>
        <end position="522"/>
    </location>
</feature>
<feature type="compositionally biased region" description="Basic and acidic residues" evidence="1">
    <location>
        <begin position="134"/>
        <end position="163"/>
    </location>
</feature>
<feature type="compositionally biased region" description="Basic and acidic residues" evidence="1">
    <location>
        <begin position="684"/>
        <end position="705"/>
    </location>
</feature>
<feature type="compositionally biased region" description="Polar residues" evidence="1">
    <location>
        <begin position="234"/>
        <end position="245"/>
    </location>
</feature>
<dbReference type="VEuPathDB" id="FungiDB:GGTG_08095"/>
<feature type="compositionally biased region" description="Basic and acidic residues" evidence="1">
    <location>
        <begin position="437"/>
        <end position="453"/>
    </location>
</feature>
<dbReference type="eggNOG" id="ENOG502TDCC">
    <property type="taxonomic scope" value="Eukaryota"/>
</dbReference>
<accession>J3P3K9</accession>
<feature type="compositionally biased region" description="Basic and acidic residues" evidence="1">
    <location>
        <begin position="71"/>
        <end position="114"/>
    </location>
</feature>
<feature type="region of interest" description="Disordered" evidence="1">
    <location>
        <begin position="726"/>
        <end position="745"/>
    </location>
</feature>
<feature type="compositionally biased region" description="Basic and acidic residues" evidence="1">
    <location>
        <begin position="342"/>
        <end position="356"/>
    </location>
</feature>
<organism evidence="2">
    <name type="scientific">Gaeumannomyces tritici (strain R3-111a-1)</name>
    <name type="common">Wheat and barley take-all root rot fungus</name>
    <name type="synonym">Gaeumannomyces graminis var. tritici</name>
    <dbReference type="NCBI Taxonomy" id="644352"/>
    <lineage>
        <taxon>Eukaryota</taxon>
        <taxon>Fungi</taxon>
        <taxon>Dikarya</taxon>
        <taxon>Ascomycota</taxon>
        <taxon>Pezizomycotina</taxon>
        <taxon>Sordariomycetes</taxon>
        <taxon>Sordariomycetidae</taxon>
        <taxon>Magnaporthales</taxon>
        <taxon>Magnaporthaceae</taxon>
        <taxon>Gaeumannomyces</taxon>
    </lineage>
</organism>
<sequence>MYPGTRFEKAMPPNHSPSPSPPPSGARRQLAESNNRRPSPSRARSRSRGPPARQSSLSPSRSRASSRSSFRSRDRSRSRDRDRSRSRDRGTSGRSRSRLDDDRRRRRAGSRDSRASSFSSRSRSRSRSRSTRRFSGDDSAADRKPRKAKETAKEKEERKKSELKASAGFLGAVAVATFAAHKLWPKGYLYGSKEEWETRPVPKKVREEITEKRVEIRQEVDRLRGHRPAGNGELSPNSMSSTAATFGSIRAGGQDIDPLRRRPELLQRPAGNNGLSPTSISSNAATVGSSQIGGQEFDSLRRHPDFTQRDDNRVYYESTETRRYPASGYRPDRGGPLPPLRDPSDRGPTFEEREGRLLVAPPPRRDKVFYSTSPGRDRHDDARYAVPIGSEPRRAPSNRLVQKTSEEVQFVQQSSPARATVERTTSSSKVLLDDDPYAPRDMDRPSRYLDDAGRKYVDDRDYRGGGAVRETRRYEEYNSGEPCRDRDRVMDDKGQHGDVVRETRRYEEFTSGEPRRDRDWDRALEDKDHRGEVVRETRRYEEHTSSGEPRRDRERDRALDDKDYRGDVVRERRRYKEHSSGDETRRYEEYSSGGEPRHADEKGHRGAAVREVRRYEEHTSGEPRREQVRRESTRELQHRSSSPRNRVHWEREVEREDDRGSGVERHRERRSHQEQRPAAPAEYVSRELVVRSRHSPDPPRREAGEGARGGGGGYRDKEREALAYQRAGRNAYLGNADTVSPGADQ</sequence>
<protein>
    <submittedName>
        <fullName evidence="2 3">Uncharacterized protein</fullName>
    </submittedName>
</protein>
<dbReference type="GeneID" id="20348553"/>
<dbReference type="HOGENOM" id="CLU_456396_0_0_1"/>
<feature type="compositionally biased region" description="Polar residues" evidence="1">
    <location>
        <begin position="273"/>
        <end position="293"/>
    </location>
</feature>
<feature type="compositionally biased region" description="Basic residues" evidence="1">
    <location>
        <begin position="122"/>
        <end position="132"/>
    </location>
</feature>
<evidence type="ECO:0000313" key="4">
    <source>
        <dbReference type="Proteomes" id="UP000006039"/>
    </source>
</evidence>
<feature type="region of interest" description="Disordered" evidence="1">
    <location>
        <begin position="219"/>
        <end position="453"/>
    </location>
</feature>
<feature type="region of interest" description="Disordered" evidence="1">
    <location>
        <begin position="1"/>
        <end position="165"/>
    </location>
</feature>
<reference evidence="2" key="3">
    <citation type="submission" date="2010-09" db="EMBL/GenBank/DDBJ databases">
        <title>Annotation of Gaeumannomyces graminis var. tritici R3-111a-1.</title>
        <authorList>
            <consortium name="The Broad Institute Genome Sequencing Platform"/>
            <person name="Ma L.-J."/>
            <person name="Dead R."/>
            <person name="Young S.K."/>
            <person name="Zeng Q."/>
            <person name="Gargeya S."/>
            <person name="Fitzgerald M."/>
            <person name="Haas B."/>
            <person name="Abouelleil A."/>
            <person name="Alvarado L."/>
            <person name="Arachchi H.M."/>
            <person name="Berlin A."/>
            <person name="Brown A."/>
            <person name="Chapman S.B."/>
            <person name="Chen Z."/>
            <person name="Dunbar C."/>
            <person name="Freedman E."/>
            <person name="Gearin G."/>
            <person name="Gellesch M."/>
            <person name="Goldberg J."/>
            <person name="Griggs A."/>
            <person name="Gujja S."/>
            <person name="Heiman D."/>
            <person name="Howarth C."/>
            <person name="Larson L."/>
            <person name="Lui A."/>
            <person name="MacDonald P.J.P."/>
            <person name="Mehta T."/>
            <person name="Montmayeur A."/>
            <person name="Murphy C."/>
            <person name="Neiman D."/>
            <person name="Pearson M."/>
            <person name="Priest M."/>
            <person name="Roberts A."/>
            <person name="Saif S."/>
            <person name="Shea T."/>
            <person name="Shenoy N."/>
            <person name="Sisk P."/>
            <person name="Stolte C."/>
            <person name="Sykes S."/>
            <person name="Yandava C."/>
            <person name="Wortman J."/>
            <person name="Nusbaum C."/>
            <person name="Birren B."/>
        </authorList>
    </citation>
    <scope>NUCLEOTIDE SEQUENCE</scope>
    <source>
        <strain evidence="2">R3-111a-1</strain>
    </source>
</reference>
<reference evidence="3" key="4">
    <citation type="journal article" date="2015" name="G3 (Bethesda)">
        <title>Genome sequences of three phytopathogenic species of the Magnaporthaceae family of fungi.</title>
        <authorList>
            <person name="Okagaki L.H."/>
            <person name="Nunes C.C."/>
            <person name="Sailsbery J."/>
            <person name="Clay B."/>
            <person name="Brown D."/>
            <person name="John T."/>
            <person name="Oh Y."/>
            <person name="Young N."/>
            <person name="Fitzgerald M."/>
            <person name="Haas B.J."/>
            <person name="Zeng Q."/>
            <person name="Young S."/>
            <person name="Adiconis X."/>
            <person name="Fan L."/>
            <person name="Levin J.Z."/>
            <person name="Mitchell T.K."/>
            <person name="Okubara P.A."/>
            <person name="Farman M.L."/>
            <person name="Kohn L.M."/>
            <person name="Birren B."/>
            <person name="Ma L.-J."/>
            <person name="Dean R.A."/>
        </authorList>
    </citation>
    <scope>NUCLEOTIDE SEQUENCE</scope>
    <source>
        <strain evidence="3">R3-111a-1</strain>
    </source>
</reference>
<evidence type="ECO:0000313" key="3">
    <source>
        <dbReference type="EnsemblFungi" id="EJT74252"/>
    </source>
</evidence>
<evidence type="ECO:0000256" key="1">
    <source>
        <dbReference type="SAM" id="MobiDB-lite"/>
    </source>
</evidence>
<evidence type="ECO:0000313" key="2">
    <source>
        <dbReference type="EMBL" id="EJT74252.1"/>
    </source>
</evidence>